<gene>
    <name evidence="2" type="ORF">HH214_16360</name>
</gene>
<dbReference type="EMBL" id="CP051682">
    <property type="protein sequence ID" value="QJD97327.1"/>
    <property type="molecule type" value="Genomic_DNA"/>
</dbReference>
<dbReference type="InterPro" id="IPR000595">
    <property type="entry name" value="cNMP-bd_dom"/>
</dbReference>
<accession>A0A7L5E4M1</accession>
<dbReference type="SUPFAM" id="SSF51206">
    <property type="entry name" value="cAMP-binding domain-like"/>
    <property type="match status" value="1"/>
</dbReference>
<dbReference type="InterPro" id="IPR014710">
    <property type="entry name" value="RmlC-like_jellyroll"/>
</dbReference>
<reference evidence="2 3" key="1">
    <citation type="submission" date="2020-04" db="EMBL/GenBank/DDBJ databases">
        <title>Genome sequencing of novel species.</title>
        <authorList>
            <person name="Heo J."/>
            <person name="Kim S.-J."/>
            <person name="Kim J.-S."/>
            <person name="Hong S.-B."/>
            <person name="Kwon S.-W."/>
        </authorList>
    </citation>
    <scope>NUCLEOTIDE SEQUENCE [LARGE SCALE GENOMIC DNA]</scope>
    <source>
        <strain evidence="2 3">F39-2</strain>
    </source>
</reference>
<dbReference type="Gene3D" id="2.60.120.10">
    <property type="entry name" value="Jelly Rolls"/>
    <property type="match status" value="1"/>
</dbReference>
<evidence type="ECO:0000313" key="3">
    <source>
        <dbReference type="Proteomes" id="UP000503278"/>
    </source>
</evidence>
<dbReference type="AlphaFoldDB" id="A0A7L5E4M1"/>
<keyword evidence="3" id="KW-1185">Reference proteome</keyword>
<evidence type="ECO:0000259" key="1">
    <source>
        <dbReference type="PROSITE" id="PS50042"/>
    </source>
</evidence>
<protein>
    <submittedName>
        <fullName evidence="2">Crp/Fnr family transcriptional regulator</fullName>
    </submittedName>
</protein>
<dbReference type="KEGG" id="mrob:HH214_16360"/>
<dbReference type="PROSITE" id="PS50042">
    <property type="entry name" value="CNMP_BINDING_3"/>
    <property type="match status" value="1"/>
</dbReference>
<dbReference type="RefSeq" id="WP_169609408.1">
    <property type="nucleotide sequence ID" value="NZ_CP051682.1"/>
</dbReference>
<dbReference type="Pfam" id="PF00027">
    <property type="entry name" value="cNMP_binding"/>
    <property type="match status" value="1"/>
</dbReference>
<sequence length="191" mass="22210">MLEQLPNKSTLAIEIWTAYQQHFKRIEVPAKSILLAEGDVAHKLFLIEKGCIRAWHNDDGKEITGQFFFENSSVSSIESLKKSIPSPITIETLEPSVIWWIDKADLDKLIAEIKEVPRLRDMLIDALFERTFDYIKQFSTSIRDSPEQRYQKLMQDRPEIVQRIPQHYIASFLGISSVHLSRIKNRIARSK</sequence>
<feature type="domain" description="Cyclic nucleotide-binding" evidence="1">
    <location>
        <begin position="22"/>
        <end position="118"/>
    </location>
</feature>
<dbReference type="InterPro" id="IPR018490">
    <property type="entry name" value="cNMP-bd_dom_sf"/>
</dbReference>
<dbReference type="Proteomes" id="UP000503278">
    <property type="component" value="Chromosome"/>
</dbReference>
<organism evidence="2 3">
    <name type="scientific">Mucilaginibacter robiniae</name>
    <dbReference type="NCBI Taxonomy" id="2728022"/>
    <lineage>
        <taxon>Bacteria</taxon>
        <taxon>Pseudomonadati</taxon>
        <taxon>Bacteroidota</taxon>
        <taxon>Sphingobacteriia</taxon>
        <taxon>Sphingobacteriales</taxon>
        <taxon>Sphingobacteriaceae</taxon>
        <taxon>Mucilaginibacter</taxon>
    </lineage>
</organism>
<proteinExistence type="predicted"/>
<dbReference type="CDD" id="cd00038">
    <property type="entry name" value="CAP_ED"/>
    <property type="match status" value="1"/>
</dbReference>
<name>A0A7L5E4M1_9SPHI</name>
<evidence type="ECO:0000313" key="2">
    <source>
        <dbReference type="EMBL" id="QJD97327.1"/>
    </source>
</evidence>